<sequence length="386" mass="43945">MKSSCFFKDGLVKVGIIIFFIFSISLIFSTLCLSKEPLPILVVERDVPQVFNHTAIVNHTAYVVNLSDTACKVTLESVIPENMYRKSKSYPRFGKDAQLDMPMYYPSQVEIKNFNVLGEPEIEKKIDEVSYIWKDILIQAHQAAIIYFDNYLGKANMFHAPDGFKISGLSVITDYRASMIDENVAQLSLNYTIKNISNQKIEFLQFELFFPDTIMNVGENGKNIRLFDVTKYCLSSGVQIQPWIIKDGFGNMAQGNSIFIQWKTLDPGEEHQFFAVFTGVKKYNRGEIYPLLIINCRMDGTKLLQPTTIESKKNISIGRFYYTQYSTAIPDSKLFKFEKEKIKVVAAKEVQKPTFATFLPEEAPSGPVIPPAVQEEEKAIPQTLLH</sequence>
<gene>
    <name evidence="2" type="ORF">DRI96_00610</name>
</gene>
<evidence type="ECO:0000313" key="2">
    <source>
        <dbReference type="EMBL" id="RLE14989.1"/>
    </source>
</evidence>
<reference evidence="2 3" key="1">
    <citation type="submission" date="2018-06" db="EMBL/GenBank/DDBJ databases">
        <title>Extensive metabolic versatility and redundancy in microbially diverse, dynamic hydrothermal sediments.</title>
        <authorList>
            <person name="Dombrowski N."/>
            <person name="Teske A."/>
            <person name="Baker B.J."/>
        </authorList>
    </citation>
    <scope>NUCLEOTIDE SEQUENCE [LARGE SCALE GENOMIC DNA]</scope>
    <source>
        <strain evidence="2">B19_G9</strain>
    </source>
</reference>
<comment type="caution">
    <text evidence="2">The sequence shown here is derived from an EMBL/GenBank/DDBJ whole genome shotgun (WGS) entry which is preliminary data.</text>
</comment>
<accession>A0A662DLI9</accession>
<keyword evidence="1" id="KW-0812">Transmembrane</keyword>
<evidence type="ECO:0000313" key="3">
    <source>
        <dbReference type="Proteomes" id="UP000267654"/>
    </source>
</evidence>
<feature type="transmembrane region" description="Helical" evidence="1">
    <location>
        <begin position="12"/>
        <end position="31"/>
    </location>
</feature>
<dbReference type="EMBL" id="QMQB01000014">
    <property type="protein sequence ID" value="RLE14989.1"/>
    <property type="molecule type" value="Genomic_DNA"/>
</dbReference>
<name>A0A662DLI9_UNCAE</name>
<keyword evidence="1" id="KW-1133">Transmembrane helix</keyword>
<protein>
    <submittedName>
        <fullName evidence="2">Uncharacterized protein</fullName>
    </submittedName>
</protein>
<organism evidence="2 3">
    <name type="scientific">Aerophobetes bacterium</name>
    <dbReference type="NCBI Taxonomy" id="2030807"/>
    <lineage>
        <taxon>Bacteria</taxon>
        <taxon>Candidatus Aerophobota</taxon>
    </lineage>
</organism>
<keyword evidence="1" id="KW-0472">Membrane</keyword>
<dbReference type="Proteomes" id="UP000267654">
    <property type="component" value="Unassembled WGS sequence"/>
</dbReference>
<dbReference type="AlphaFoldDB" id="A0A662DLI9"/>
<evidence type="ECO:0000256" key="1">
    <source>
        <dbReference type="SAM" id="Phobius"/>
    </source>
</evidence>
<proteinExistence type="predicted"/>